<feature type="region of interest" description="Disordered" evidence="1">
    <location>
        <begin position="32"/>
        <end position="68"/>
    </location>
</feature>
<comment type="caution">
    <text evidence="2">The sequence shown here is derived from an EMBL/GenBank/DDBJ whole genome shotgun (WGS) entry which is preliminary data.</text>
</comment>
<feature type="region of interest" description="Disordered" evidence="1">
    <location>
        <begin position="90"/>
        <end position="115"/>
    </location>
</feature>
<organism evidence="2 3">
    <name type="scientific">Colocasia esculenta</name>
    <name type="common">Wild taro</name>
    <name type="synonym">Arum esculentum</name>
    <dbReference type="NCBI Taxonomy" id="4460"/>
    <lineage>
        <taxon>Eukaryota</taxon>
        <taxon>Viridiplantae</taxon>
        <taxon>Streptophyta</taxon>
        <taxon>Embryophyta</taxon>
        <taxon>Tracheophyta</taxon>
        <taxon>Spermatophyta</taxon>
        <taxon>Magnoliopsida</taxon>
        <taxon>Liliopsida</taxon>
        <taxon>Araceae</taxon>
        <taxon>Aroideae</taxon>
        <taxon>Colocasieae</taxon>
        <taxon>Colocasia</taxon>
    </lineage>
</organism>
<feature type="compositionally biased region" description="Polar residues" evidence="1">
    <location>
        <begin position="49"/>
        <end position="58"/>
    </location>
</feature>
<feature type="compositionally biased region" description="Basic and acidic residues" evidence="1">
    <location>
        <begin position="307"/>
        <end position="316"/>
    </location>
</feature>
<evidence type="ECO:0000256" key="1">
    <source>
        <dbReference type="SAM" id="MobiDB-lite"/>
    </source>
</evidence>
<feature type="compositionally biased region" description="Basic and acidic residues" evidence="1">
    <location>
        <begin position="269"/>
        <end position="285"/>
    </location>
</feature>
<dbReference type="Proteomes" id="UP000652761">
    <property type="component" value="Unassembled WGS sequence"/>
</dbReference>
<protein>
    <submittedName>
        <fullName evidence="2">Uncharacterized protein</fullName>
    </submittedName>
</protein>
<reference evidence="2" key="1">
    <citation type="submission" date="2017-07" db="EMBL/GenBank/DDBJ databases">
        <title>Taro Niue Genome Assembly and Annotation.</title>
        <authorList>
            <person name="Atibalentja N."/>
            <person name="Keating K."/>
            <person name="Fields C.J."/>
        </authorList>
    </citation>
    <scope>NUCLEOTIDE SEQUENCE</scope>
    <source>
        <strain evidence="2">Niue_2</strain>
        <tissue evidence="2">Leaf</tissue>
    </source>
</reference>
<sequence length="391" mass="42311">MEEIATKLEDLNLCVILIGGVLKPSILMSNENENDGGNDDCCSMPGTPSRLSLSSTPIPRQWAASGGSQEPARHTLWCFASGRKSSPFISPLFPPPPPRFPSSAPSSPSSSQSGVDFSLSFAPSFSCEGMIGDGESPLRPCLCQIARTDVVRNDSYHLTESRFGQEYILQCHQARVEHQLSSSGRGAESSISLGLLAHGSLDTSSPDTYRPPPAPLPYDIDLVCSQTLPQTGNKIDEVPLNESQPLGEKICGSNFEGFMNLESNHKKKSDSEHGSPKVAENKDTKLSVSVISSTEEEDTTTQPTEITRVRNPEKPSKNSLGERCSPNLVKSTSSCASAPSILCHLACRKRGSTLWTLVVVTKQIFLAFHFKKFHLFLQIYVGAAIAAMIKI</sequence>
<feature type="compositionally biased region" description="Low complexity" evidence="1">
    <location>
        <begin position="101"/>
        <end position="115"/>
    </location>
</feature>
<feature type="region of interest" description="Disordered" evidence="1">
    <location>
        <begin position="265"/>
        <end position="323"/>
    </location>
</feature>
<gene>
    <name evidence="2" type="ORF">Taro_009877</name>
</gene>
<dbReference type="EMBL" id="NMUH01000351">
    <property type="protein sequence ID" value="MQL77461.1"/>
    <property type="molecule type" value="Genomic_DNA"/>
</dbReference>
<evidence type="ECO:0000313" key="3">
    <source>
        <dbReference type="Proteomes" id="UP000652761"/>
    </source>
</evidence>
<proteinExistence type="predicted"/>
<keyword evidence="3" id="KW-1185">Reference proteome</keyword>
<evidence type="ECO:0000313" key="2">
    <source>
        <dbReference type="EMBL" id="MQL77461.1"/>
    </source>
</evidence>
<name>A0A843U1P4_COLES</name>
<dbReference type="OrthoDB" id="8062037at2759"/>
<accession>A0A843U1P4</accession>
<dbReference type="AlphaFoldDB" id="A0A843U1P4"/>